<feature type="region of interest" description="Disordered" evidence="7">
    <location>
        <begin position="634"/>
        <end position="698"/>
    </location>
</feature>
<dbReference type="Gene3D" id="3.10.120.10">
    <property type="entry name" value="Cytochrome b5-like heme/steroid binding domain"/>
    <property type="match status" value="1"/>
</dbReference>
<dbReference type="AlphaFoldDB" id="A0A4T0FIU8"/>
<keyword evidence="3" id="KW-0479">Metal-binding</keyword>
<feature type="compositionally biased region" description="Polar residues" evidence="7">
    <location>
        <begin position="989"/>
        <end position="1009"/>
    </location>
</feature>
<dbReference type="GO" id="GO:0046872">
    <property type="term" value="F:metal ion binding"/>
    <property type="evidence" value="ECO:0007669"/>
    <property type="project" value="UniProtKB-KW"/>
</dbReference>
<dbReference type="InterPro" id="IPR036400">
    <property type="entry name" value="Cyt_B5-like_heme/steroid_sf"/>
</dbReference>
<comment type="similarity">
    <text evidence="6">Belongs to the cytochrome b5 family. MAPR subfamily.</text>
</comment>
<evidence type="ECO:0000313" key="12">
    <source>
        <dbReference type="Proteomes" id="UP000310189"/>
    </source>
</evidence>
<organism evidence="11 12">
    <name type="scientific">Wallemia hederae</name>
    <dbReference type="NCBI Taxonomy" id="1540922"/>
    <lineage>
        <taxon>Eukaryota</taxon>
        <taxon>Fungi</taxon>
        <taxon>Dikarya</taxon>
        <taxon>Basidiomycota</taxon>
        <taxon>Wallemiomycotina</taxon>
        <taxon>Wallemiomycetes</taxon>
        <taxon>Wallemiales</taxon>
        <taxon>Wallemiaceae</taxon>
        <taxon>Wallemia</taxon>
    </lineage>
</organism>
<feature type="compositionally biased region" description="Polar residues" evidence="7">
    <location>
        <begin position="644"/>
        <end position="668"/>
    </location>
</feature>
<dbReference type="InterPro" id="IPR011022">
    <property type="entry name" value="Arrestin_C-like"/>
</dbReference>
<comment type="caution">
    <text evidence="11">The sequence shown here is derived from an EMBL/GenBank/DDBJ whole genome shotgun (WGS) entry which is preliminary data.</text>
</comment>
<feature type="chain" id="PRO_5020887487" description="Arrestin C-terminal-like domain-containing protein" evidence="8">
    <location>
        <begin position="23"/>
        <end position="1052"/>
    </location>
</feature>
<evidence type="ECO:0000256" key="8">
    <source>
        <dbReference type="SAM" id="SignalP"/>
    </source>
</evidence>
<evidence type="ECO:0000256" key="5">
    <source>
        <dbReference type="ARBA" id="ARBA00023004"/>
    </source>
</evidence>
<dbReference type="Pfam" id="PF00339">
    <property type="entry name" value="Arrestin_N"/>
    <property type="match status" value="1"/>
</dbReference>
<feature type="compositionally biased region" description="Low complexity" evidence="7">
    <location>
        <begin position="836"/>
        <end position="853"/>
    </location>
</feature>
<feature type="compositionally biased region" description="Low complexity" evidence="7">
    <location>
        <begin position="432"/>
        <end position="451"/>
    </location>
</feature>
<dbReference type="SUPFAM" id="SSF81296">
    <property type="entry name" value="E set domains"/>
    <property type="match status" value="1"/>
</dbReference>
<evidence type="ECO:0000256" key="4">
    <source>
        <dbReference type="ARBA" id="ARBA00022824"/>
    </source>
</evidence>
<dbReference type="SUPFAM" id="SSF55856">
    <property type="entry name" value="Cytochrome b5-like heme/steroid binding domain"/>
    <property type="match status" value="1"/>
</dbReference>
<feature type="domain" description="Cytochrome b5 heme-binding" evidence="10">
    <location>
        <begin position="43"/>
        <end position="138"/>
    </location>
</feature>
<dbReference type="PANTHER" id="PTHR10281:SF72">
    <property type="entry name" value="NEUDESIN"/>
    <property type="match status" value="1"/>
</dbReference>
<feature type="region of interest" description="Disordered" evidence="7">
    <location>
        <begin position="397"/>
        <end position="505"/>
    </location>
</feature>
<dbReference type="InterPro" id="IPR014756">
    <property type="entry name" value="Ig_E-set"/>
</dbReference>
<evidence type="ECO:0000256" key="6">
    <source>
        <dbReference type="ARBA" id="ARBA00038357"/>
    </source>
</evidence>
<dbReference type="OrthoDB" id="2333384at2759"/>
<feature type="domain" description="Arrestin C-terminal-like" evidence="9">
    <location>
        <begin position="342"/>
        <end position="566"/>
    </location>
</feature>
<dbReference type="PANTHER" id="PTHR10281">
    <property type="entry name" value="MEMBRANE-ASSOCIATED PROGESTERONE RECEPTOR COMPONENT-RELATED"/>
    <property type="match status" value="1"/>
</dbReference>
<feature type="compositionally biased region" description="Polar residues" evidence="7">
    <location>
        <begin position="739"/>
        <end position="761"/>
    </location>
</feature>
<protein>
    <recommendedName>
        <fullName evidence="13">Arrestin C-terminal-like domain-containing protein</fullName>
    </recommendedName>
</protein>
<feature type="region of interest" description="Disordered" evidence="7">
    <location>
        <begin position="970"/>
        <end position="1052"/>
    </location>
</feature>
<feature type="region of interest" description="Disordered" evidence="7">
    <location>
        <begin position="145"/>
        <end position="182"/>
    </location>
</feature>
<evidence type="ECO:0008006" key="13">
    <source>
        <dbReference type="Google" id="ProtNLM"/>
    </source>
</evidence>
<dbReference type="EMBL" id="SPNW01000041">
    <property type="protein sequence ID" value="TIA88191.1"/>
    <property type="molecule type" value="Genomic_DNA"/>
</dbReference>
<dbReference type="Pfam" id="PF00173">
    <property type="entry name" value="Cyt-b5"/>
    <property type="match status" value="1"/>
</dbReference>
<name>A0A4T0FIU8_9BASI</name>
<evidence type="ECO:0000256" key="2">
    <source>
        <dbReference type="ARBA" id="ARBA00022617"/>
    </source>
</evidence>
<feature type="compositionally biased region" description="Polar residues" evidence="7">
    <location>
        <begin position="944"/>
        <end position="957"/>
    </location>
</feature>
<proteinExistence type="inferred from homology"/>
<feature type="compositionally biased region" description="Polar residues" evidence="7">
    <location>
        <begin position="465"/>
        <end position="476"/>
    </location>
</feature>
<feature type="compositionally biased region" description="Low complexity" evidence="7">
    <location>
        <begin position="1018"/>
        <end position="1035"/>
    </location>
</feature>
<gene>
    <name evidence="11" type="ORF">E3P99_02732</name>
</gene>
<evidence type="ECO:0000256" key="7">
    <source>
        <dbReference type="SAM" id="MobiDB-lite"/>
    </source>
</evidence>
<comment type="subcellular location">
    <subcellularLocation>
        <location evidence="1">Endoplasmic reticulum</location>
    </subcellularLocation>
</comment>
<dbReference type="GO" id="GO:0016020">
    <property type="term" value="C:membrane"/>
    <property type="evidence" value="ECO:0007669"/>
    <property type="project" value="TreeGrafter"/>
</dbReference>
<evidence type="ECO:0000256" key="1">
    <source>
        <dbReference type="ARBA" id="ARBA00004240"/>
    </source>
</evidence>
<feature type="compositionally biased region" description="Basic and acidic residues" evidence="7">
    <location>
        <begin position="763"/>
        <end position="804"/>
    </location>
</feature>
<evidence type="ECO:0000259" key="10">
    <source>
        <dbReference type="SMART" id="SM01117"/>
    </source>
</evidence>
<keyword evidence="2" id="KW-0349">Heme</keyword>
<keyword evidence="12" id="KW-1185">Reference proteome</keyword>
<evidence type="ECO:0000256" key="3">
    <source>
        <dbReference type="ARBA" id="ARBA00022723"/>
    </source>
</evidence>
<dbReference type="SMART" id="SM01117">
    <property type="entry name" value="Cyt-b5"/>
    <property type="match status" value="1"/>
</dbReference>
<accession>A0A4T0FIU8</accession>
<keyword evidence="8" id="KW-0732">Signal</keyword>
<dbReference type="InterPro" id="IPR011021">
    <property type="entry name" value="Arrestin-like_N"/>
</dbReference>
<feature type="signal peptide" evidence="8">
    <location>
        <begin position="1"/>
        <end position="22"/>
    </location>
</feature>
<dbReference type="InterPro" id="IPR050577">
    <property type="entry name" value="MAPR/NEUFC/NENF-like"/>
</dbReference>
<dbReference type="SMART" id="SM01017">
    <property type="entry name" value="Arrestin_C"/>
    <property type="match status" value="1"/>
</dbReference>
<evidence type="ECO:0000313" key="11">
    <source>
        <dbReference type="EMBL" id="TIA88191.1"/>
    </source>
</evidence>
<feature type="compositionally biased region" description="Low complexity" evidence="7">
    <location>
        <begin position="871"/>
        <end position="893"/>
    </location>
</feature>
<dbReference type="Gene3D" id="2.60.40.640">
    <property type="match status" value="1"/>
</dbReference>
<dbReference type="InterPro" id="IPR014752">
    <property type="entry name" value="Arrestin-like_C"/>
</dbReference>
<dbReference type="InterPro" id="IPR001199">
    <property type="entry name" value="Cyt_B5-like_heme/steroid-bd"/>
</dbReference>
<feature type="region of interest" description="Disordered" evidence="7">
    <location>
        <begin position="719"/>
        <end position="957"/>
    </location>
</feature>
<keyword evidence="5" id="KW-0408">Iron</keyword>
<sequence length="1052" mass="114328">MTTLNLILSLKVLYDLFRLVYPSINYQVLSTTKKPPTIVYRSYNARQLSEFNGKSPNKPILIAIGGFVFDVTKGATFYGPDGPYGNFAGRDASRGMALHSFEEDVLTPIDQPRDSLSDLTAEQRSAMNEWMFTVEMPPIWSNLSRSSSRTDIPSLSSSLPSNLPPPTQRTNSEAHGPSKIEIEPETHNVILRGLPGDSTPYTLRGLVKLHLSHSIEFKDITIHISGKCKTSIHEKHRTSTISDTHMLIDDKKSVLTKAGKHHQTLGAGMHTFPFEFDLQSELPASLQLINGSANIKYKLKAHAYRPHAFQKEFTDQTPINLIHGLPSEALEFSQTLDIENTWPQKIMYAITLPHKVFAAGESIPISIKFTPLMKGVKVSQLTTIIKEYSETLGKMARQDDSRMVSTARHQFSADGEPIPIEMPLFRRADSQTASTPPSRSVPSSPASRPVSGSNLEPVRSLDLSRPSTPGGESSTGAHRPSRRAMVGWSDNDPRLADGPEDLTELNDGEVDSVINVDLPTTTVPTHQFWPVNVTHKIKWSCMIQNRDGHQSELRCALPIHVLSHQLMQENIVATANARRALFGESAGATNPQTADEAATAAATADLPSYSNHIYDRVPNANVVTSGTIPSGYGSHPYSPLGSPGVTSMSPSGSRPTTPGIPLSSSHRGSSGIGTPPEQIHAMTSTPGSPDAGRTLPTRPQMSWADSEFYMSLGEIARAQSRNQTPQHTTATHAAGNPRSPGSSRNASRMGSRSHSLASSRAGSPERGHRDGLAQRRGSERERDRDRERGLEADRERERERRGSEQDTSNAISLNDDDDAPPPPAAPLNETRDKPSRPSFSSSHSLNNLFGSHSGSKLNISKSVPKALRPLTSFKSGSHSHSASSSKIHSPTASQNTTPDPNKEKDDDDEDDLSALNRVPSYDVASRGFLGGGVVPLPEGLPTYDESQINMQRSSTLDADSMKKLREAMHNQNVVSGNNQNQSLSESLSHMNLGQQGNNTATPGSSQAQETHGLERAASRASRASRASGTSASGRRPQVKFTLEHDSEDEEGS</sequence>
<dbReference type="Proteomes" id="UP000310189">
    <property type="component" value="Unassembled WGS sequence"/>
</dbReference>
<reference evidence="11 12" key="1">
    <citation type="submission" date="2019-03" db="EMBL/GenBank/DDBJ databases">
        <title>Sequencing 23 genomes of Wallemia ichthyophaga.</title>
        <authorList>
            <person name="Gostincar C."/>
        </authorList>
    </citation>
    <scope>NUCLEOTIDE SEQUENCE [LARGE SCALE GENOMIC DNA]</scope>
    <source>
        <strain evidence="11 12">EXF-5753</strain>
    </source>
</reference>
<feature type="compositionally biased region" description="Low complexity" evidence="7">
    <location>
        <begin position="970"/>
        <end position="988"/>
    </location>
</feature>
<dbReference type="GO" id="GO:0005783">
    <property type="term" value="C:endoplasmic reticulum"/>
    <property type="evidence" value="ECO:0007669"/>
    <property type="project" value="UniProtKB-SubCell"/>
</dbReference>
<keyword evidence="4" id="KW-0256">Endoplasmic reticulum</keyword>
<evidence type="ECO:0000259" key="9">
    <source>
        <dbReference type="SMART" id="SM01017"/>
    </source>
</evidence>